<dbReference type="Gene3D" id="1.10.510.10">
    <property type="entry name" value="Transferase(Phosphotransferase) domain 1"/>
    <property type="match status" value="1"/>
</dbReference>
<keyword evidence="2" id="KW-1185">Reference proteome</keyword>
<protein>
    <submittedName>
        <fullName evidence="1">Predicted protein</fullName>
    </submittedName>
</protein>
<organism evidence="2">
    <name type="scientific">Arabidopsis lyrata subsp. lyrata</name>
    <name type="common">Lyre-leaved rock-cress</name>
    <dbReference type="NCBI Taxonomy" id="81972"/>
    <lineage>
        <taxon>Eukaryota</taxon>
        <taxon>Viridiplantae</taxon>
        <taxon>Streptophyta</taxon>
        <taxon>Embryophyta</taxon>
        <taxon>Tracheophyta</taxon>
        <taxon>Spermatophyta</taxon>
        <taxon>Magnoliopsida</taxon>
        <taxon>eudicotyledons</taxon>
        <taxon>Gunneridae</taxon>
        <taxon>Pentapetalae</taxon>
        <taxon>rosids</taxon>
        <taxon>malvids</taxon>
        <taxon>Brassicales</taxon>
        <taxon>Brassicaceae</taxon>
        <taxon>Camelineae</taxon>
        <taxon>Arabidopsis</taxon>
    </lineage>
</organism>
<dbReference type="InterPro" id="IPR011009">
    <property type="entry name" value="Kinase-like_dom_sf"/>
</dbReference>
<dbReference type="Gramene" id="scaffold_702768.1">
    <property type="protein sequence ID" value="scaffold_702768.1"/>
    <property type="gene ID" value="scaffold_702768.1"/>
</dbReference>
<dbReference type="AlphaFoldDB" id="D7MCA6"/>
<gene>
    <name evidence="1" type="ORF">ARALYDRAFT_915026</name>
</gene>
<name>D7MCA6_ARALL</name>
<dbReference type="EMBL" id="GL348719">
    <property type="protein sequence ID" value="EFH44354.1"/>
    <property type="molecule type" value="Genomic_DNA"/>
</dbReference>
<reference evidence="2" key="1">
    <citation type="journal article" date="2011" name="Nat. Genet.">
        <title>The Arabidopsis lyrata genome sequence and the basis of rapid genome size change.</title>
        <authorList>
            <person name="Hu T.T."/>
            <person name="Pattyn P."/>
            <person name="Bakker E.G."/>
            <person name="Cao J."/>
            <person name="Cheng J.-F."/>
            <person name="Clark R.M."/>
            <person name="Fahlgren N."/>
            <person name="Fawcett J.A."/>
            <person name="Grimwood J."/>
            <person name="Gundlach H."/>
            <person name="Haberer G."/>
            <person name="Hollister J.D."/>
            <person name="Ossowski S."/>
            <person name="Ottilar R.P."/>
            <person name="Salamov A.A."/>
            <person name="Schneeberger K."/>
            <person name="Spannagl M."/>
            <person name="Wang X."/>
            <person name="Yang L."/>
            <person name="Nasrallah M.E."/>
            <person name="Bergelson J."/>
            <person name="Carrington J.C."/>
            <person name="Gaut B.S."/>
            <person name="Schmutz J."/>
            <person name="Mayer K.F.X."/>
            <person name="Van de Peer Y."/>
            <person name="Grigoriev I.V."/>
            <person name="Nordborg M."/>
            <person name="Weigel D."/>
            <person name="Guo Y.-L."/>
        </authorList>
    </citation>
    <scope>NUCLEOTIDE SEQUENCE [LARGE SCALE GENOMIC DNA]</scope>
    <source>
        <strain evidence="2">cv. MN47</strain>
    </source>
</reference>
<evidence type="ECO:0000313" key="1">
    <source>
        <dbReference type="EMBL" id="EFH44354.1"/>
    </source>
</evidence>
<sequence>MCWNSKILVISNICIADSTCVGSVFGLASAKDVTSVLEVKGRAFKLSARDIVWSNHEVYHPAILHMRNMSLLFQGKLTPMPLSLHQGPKIDVWSAGVTLLYLMMGTTPFTADPEQLRSALTEFTPSHC</sequence>
<dbReference type="HOGENOM" id="CLU_1962592_0_0_1"/>
<dbReference type="Proteomes" id="UP000008694">
    <property type="component" value="Unassembled WGS sequence"/>
</dbReference>
<dbReference type="SUPFAM" id="SSF56112">
    <property type="entry name" value="Protein kinase-like (PK-like)"/>
    <property type="match status" value="1"/>
</dbReference>
<proteinExistence type="predicted"/>
<evidence type="ECO:0000313" key="2">
    <source>
        <dbReference type="Proteomes" id="UP000008694"/>
    </source>
</evidence>
<accession>D7MCA6</accession>
<dbReference type="STRING" id="81972.D7MCA6"/>